<dbReference type="InterPro" id="IPR013783">
    <property type="entry name" value="Ig-like_fold"/>
</dbReference>
<feature type="domain" description="Fibronectin type-III" evidence="2">
    <location>
        <begin position="44"/>
        <end position="132"/>
    </location>
</feature>
<dbReference type="OrthoDB" id="4158657at2759"/>
<dbReference type="SUPFAM" id="SSF49265">
    <property type="entry name" value="Fibronectin type III"/>
    <property type="match status" value="2"/>
</dbReference>
<evidence type="ECO:0000256" key="1">
    <source>
        <dbReference type="ARBA" id="ARBA00022737"/>
    </source>
</evidence>
<dbReference type="InterPro" id="IPR040325">
    <property type="entry name" value="RIMBP1/2/3"/>
</dbReference>
<dbReference type="Proteomes" id="UP000270296">
    <property type="component" value="Unassembled WGS sequence"/>
</dbReference>
<dbReference type="GO" id="GO:0007274">
    <property type="term" value="P:neuromuscular synaptic transmission"/>
    <property type="evidence" value="ECO:0007669"/>
    <property type="project" value="TreeGrafter"/>
</dbReference>
<keyword evidence="4" id="KW-1185">Reference proteome</keyword>
<dbReference type="EMBL" id="UZAM01008583">
    <property type="protein sequence ID" value="VDP05521.1"/>
    <property type="molecule type" value="Genomic_DNA"/>
</dbReference>
<organism evidence="3 4">
    <name type="scientific">Soboliphyme baturini</name>
    <dbReference type="NCBI Taxonomy" id="241478"/>
    <lineage>
        <taxon>Eukaryota</taxon>
        <taxon>Metazoa</taxon>
        <taxon>Ecdysozoa</taxon>
        <taxon>Nematoda</taxon>
        <taxon>Enoplea</taxon>
        <taxon>Dorylaimia</taxon>
        <taxon>Dioctophymatida</taxon>
        <taxon>Dioctophymatoidea</taxon>
        <taxon>Soboliphymatidae</taxon>
        <taxon>Soboliphyme</taxon>
    </lineage>
</organism>
<dbReference type="PANTHER" id="PTHR14234:SF19">
    <property type="entry name" value="RIM-BINDING PROTEIN, ISOFORM F"/>
    <property type="match status" value="1"/>
</dbReference>
<gene>
    <name evidence="3" type="ORF">SBAD_LOCUS4837</name>
</gene>
<sequence>MTQPVSSKVPQALDEQNTYPCSAADVANVTVQHIRREDGIRVPSPTNLLIERILTKSILISWQPPTSSLVVITQYHVCVDEVVRNVIPAGYKTKALIEDVDCQKAHRISVRAVTEAGHSPDPACTVSVGKRSNVAPQDVKASCITPVSAQISWYPGNSNYETIVLLNGTKVGGCPPGVYQVLLKGLTPMTRYRCSIRVKDPVAVLEEKPVEIGLPDPPADVQCELGPQDGTLLVTWQPVTNQPKPPSLAAVTGYLLYADGKKISDMESPTGDHVLLRWSDLCDDPPLFITVKTKTKEGAISADSNAVRVPRFDSKQPSTYRSSDTLMAAAKFKVSAVG</sequence>
<keyword evidence="1" id="KW-0677">Repeat</keyword>
<dbReference type="PROSITE" id="PS50853">
    <property type="entry name" value="FN3"/>
    <property type="match status" value="1"/>
</dbReference>
<evidence type="ECO:0000259" key="2">
    <source>
        <dbReference type="PROSITE" id="PS50853"/>
    </source>
</evidence>
<evidence type="ECO:0000313" key="4">
    <source>
        <dbReference type="Proteomes" id="UP000270296"/>
    </source>
</evidence>
<accession>A0A3P8A296</accession>
<dbReference type="InterPro" id="IPR003961">
    <property type="entry name" value="FN3_dom"/>
</dbReference>
<protein>
    <recommendedName>
        <fullName evidence="2">Fibronectin type-III domain-containing protein</fullName>
    </recommendedName>
</protein>
<dbReference type="InterPro" id="IPR036116">
    <property type="entry name" value="FN3_sf"/>
</dbReference>
<dbReference type="AlphaFoldDB" id="A0A3P8A296"/>
<proteinExistence type="predicted"/>
<evidence type="ECO:0000313" key="3">
    <source>
        <dbReference type="EMBL" id="VDP05521.1"/>
    </source>
</evidence>
<dbReference type="CDD" id="cd00063">
    <property type="entry name" value="FN3"/>
    <property type="match status" value="2"/>
</dbReference>
<dbReference type="Gene3D" id="2.60.40.10">
    <property type="entry name" value="Immunoglobulins"/>
    <property type="match status" value="2"/>
</dbReference>
<dbReference type="Pfam" id="PF25523">
    <property type="entry name" value="Ig_RIMBP2"/>
    <property type="match status" value="1"/>
</dbReference>
<dbReference type="SMART" id="SM00060">
    <property type="entry name" value="FN3"/>
    <property type="match status" value="3"/>
</dbReference>
<reference evidence="3 4" key="1">
    <citation type="submission" date="2018-11" db="EMBL/GenBank/DDBJ databases">
        <authorList>
            <consortium name="Pathogen Informatics"/>
        </authorList>
    </citation>
    <scope>NUCLEOTIDE SEQUENCE [LARGE SCALE GENOMIC DNA]</scope>
</reference>
<dbReference type="InterPro" id="IPR057884">
    <property type="entry name" value="FN3_RIM-BP1/2/3"/>
</dbReference>
<name>A0A3P8A296_9BILA</name>
<dbReference type="PANTHER" id="PTHR14234">
    <property type="entry name" value="RIM BINDING PROTEIN-RELATED"/>
    <property type="match status" value="1"/>
</dbReference>
<dbReference type="GO" id="GO:0045202">
    <property type="term" value="C:synapse"/>
    <property type="evidence" value="ECO:0007669"/>
    <property type="project" value="GOC"/>
</dbReference>